<dbReference type="RefSeq" id="WP_390212894.1">
    <property type="nucleotide sequence ID" value="NZ_JBHLXJ010000013.1"/>
</dbReference>
<evidence type="ECO:0000313" key="3">
    <source>
        <dbReference type="Proteomes" id="UP001589844"/>
    </source>
</evidence>
<evidence type="ECO:0000313" key="2">
    <source>
        <dbReference type="EMBL" id="MFC0350521.1"/>
    </source>
</evidence>
<protein>
    <submittedName>
        <fullName evidence="2">Uncharacterized protein</fullName>
    </submittedName>
</protein>
<keyword evidence="1" id="KW-0732">Signal</keyword>
<comment type="caution">
    <text evidence="2">The sequence shown here is derived from an EMBL/GenBank/DDBJ whole genome shotgun (WGS) entry which is preliminary data.</text>
</comment>
<evidence type="ECO:0000256" key="1">
    <source>
        <dbReference type="SAM" id="SignalP"/>
    </source>
</evidence>
<gene>
    <name evidence="2" type="ORF">ACFFJH_11930</name>
</gene>
<proteinExistence type="predicted"/>
<dbReference type="Proteomes" id="UP001589844">
    <property type="component" value="Unassembled WGS sequence"/>
</dbReference>
<dbReference type="EMBL" id="JBHLXJ010000013">
    <property type="protein sequence ID" value="MFC0350521.1"/>
    <property type="molecule type" value="Genomic_DNA"/>
</dbReference>
<organism evidence="2 3">
    <name type="scientific">Undibacterium danionis</name>
    <dbReference type="NCBI Taxonomy" id="1812100"/>
    <lineage>
        <taxon>Bacteria</taxon>
        <taxon>Pseudomonadati</taxon>
        <taxon>Pseudomonadota</taxon>
        <taxon>Betaproteobacteria</taxon>
        <taxon>Burkholderiales</taxon>
        <taxon>Oxalobacteraceae</taxon>
        <taxon>Undibacterium</taxon>
    </lineage>
</organism>
<feature type="chain" id="PRO_5047263108" evidence="1">
    <location>
        <begin position="22"/>
        <end position="133"/>
    </location>
</feature>
<accession>A0ABV6IFB5</accession>
<keyword evidence="3" id="KW-1185">Reference proteome</keyword>
<feature type="signal peptide" evidence="1">
    <location>
        <begin position="1"/>
        <end position="21"/>
    </location>
</feature>
<sequence length="133" mass="14792">MMINRLFTTFALVALSNSVAAVDWSYKGLGYSLGTTGVSSDFGTDTGRMGRIVELKAYGLPTRETTMPVCYELEFFNESQEGLLYCKKAKGSALSESVFTRTPIKGDNKTFVCIKKCRTKTPKVLRLKYDNTD</sequence>
<reference evidence="2 3" key="1">
    <citation type="submission" date="2024-09" db="EMBL/GenBank/DDBJ databases">
        <authorList>
            <person name="Sun Q."/>
            <person name="Mori K."/>
        </authorList>
    </citation>
    <scope>NUCLEOTIDE SEQUENCE [LARGE SCALE GENOMIC DNA]</scope>
    <source>
        <strain evidence="2 3">CCM 8677</strain>
    </source>
</reference>
<name>A0ABV6IFB5_9BURK</name>